<protein>
    <submittedName>
        <fullName evidence="1">PREDICTED: LOC110094610</fullName>
    </submittedName>
</protein>
<gene>
    <name evidence="1" type="ORF">ALMOND_2B022080</name>
</gene>
<sequence length="173" mass="20468">MGTYKLKISWTGLLKWKEDAPKEGKAYVRTWPPMKQLIMDRFLPVDFEQYLYRIYHNCIQGHRTVVEYTFEFLRLVEHKSTEETNSQQVARTQREQHKAVAALGIRVFLRDRILTQNLMEITVIIAANRATNPTIVPIVGKLTWLKRMRVTMRIMMLMKSTNELILPMRKAMN</sequence>
<accession>A0A5E4FHH2</accession>
<dbReference type="InParanoid" id="A0A5E4FHH2"/>
<name>A0A5E4FHH2_PRUDU</name>
<organism evidence="1 2">
    <name type="scientific">Prunus dulcis</name>
    <name type="common">Almond</name>
    <name type="synonym">Amygdalus dulcis</name>
    <dbReference type="NCBI Taxonomy" id="3755"/>
    <lineage>
        <taxon>Eukaryota</taxon>
        <taxon>Viridiplantae</taxon>
        <taxon>Streptophyta</taxon>
        <taxon>Embryophyta</taxon>
        <taxon>Tracheophyta</taxon>
        <taxon>Spermatophyta</taxon>
        <taxon>Magnoliopsida</taxon>
        <taxon>eudicotyledons</taxon>
        <taxon>Gunneridae</taxon>
        <taxon>Pentapetalae</taxon>
        <taxon>rosids</taxon>
        <taxon>fabids</taxon>
        <taxon>Rosales</taxon>
        <taxon>Rosaceae</taxon>
        <taxon>Amygdaloideae</taxon>
        <taxon>Amygdaleae</taxon>
        <taxon>Prunus</taxon>
    </lineage>
</organism>
<dbReference type="EMBL" id="CABIKO010000120">
    <property type="protein sequence ID" value="VVA27316.1"/>
    <property type="molecule type" value="Genomic_DNA"/>
</dbReference>
<dbReference type="Gramene" id="VVA27316">
    <property type="protein sequence ID" value="VVA27316"/>
    <property type="gene ID" value="Prudul26B022080"/>
</dbReference>
<dbReference type="Proteomes" id="UP000327085">
    <property type="component" value="Chromosome 2"/>
</dbReference>
<reference evidence="2" key="1">
    <citation type="journal article" date="2020" name="Plant J.">
        <title>Transposons played a major role in the diversification between the closely related almond and peach genomes: results from the almond genome sequence.</title>
        <authorList>
            <person name="Alioto T."/>
            <person name="Alexiou K.G."/>
            <person name="Bardil A."/>
            <person name="Barteri F."/>
            <person name="Castanera R."/>
            <person name="Cruz F."/>
            <person name="Dhingra A."/>
            <person name="Duval H."/>
            <person name="Fernandez I Marti A."/>
            <person name="Frias L."/>
            <person name="Galan B."/>
            <person name="Garcia J.L."/>
            <person name="Howad W."/>
            <person name="Gomez-Garrido J."/>
            <person name="Gut M."/>
            <person name="Julca I."/>
            <person name="Morata J."/>
            <person name="Puigdomenech P."/>
            <person name="Ribeca P."/>
            <person name="Rubio Cabetas M.J."/>
            <person name="Vlasova A."/>
            <person name="Wirthensohn M."/>
            <person name="Garcia-Mas J."/>
            <person name="Gabaldon T."/>
            <person name="Casacuberta J.M."/>
            <person name="Arus P."/>
        </authorList>
    </citation>
    <scope>NUCLEOTIDE SEQUENCE [LARGE SCALE GENOMIC DNA]</scope>
    <source>
        <strain evidence="2">cv. Texas</strain>
    </source>
</reference>
<dbReference type="AlphaFoldDB" id="A0A5E4FHH2"/>
<evidence type="ECO:0000313" key="1">
    <source>
        <dbReference type="EMBL" id="VVA27316.1"/>
    </source>
</evidence>
<evidence type="ECO:0000313" key="2">
    <source>
        <dbReference type="Proteomes" id="UP000327085"/>
    </source>
</evidence>
<proteinExistence type="predicted"/>